<sequence>MVVSLRPPNWHWRHHPVNADIAFLLQQRVCELLLLPAKWKNPLVSPQRFDAQTTLASETVNSALGDPQVYAWLFVIETPLPYIIHQDDTDPYRHLEEEEPSYLEAEQHLVEDVFLDDASGDEGPPEDARSEASVMTITMTWETPIHVSIDDAPHFLQATAPVLSQSMRQT</sequence>
<evidence type="ECO:0000313" key="2">
    <source>
        <dbReference type="Proteomes" id="UP000194127"/>
    </source>
</evidence>
<proteinExistence type="predicted"/>
<protein>
    <submittedName>
        <fullName evidence="1">Uncharacterized protein</fullName>
    </submittedName>
</protein>
<organism evidence="1 2">
    <name type="scientific">Postia placenta MAD-698-R-SB12</name>
    <dbReference type="NCBI Taxonomy" id="670580"/>
    <lineage>
        <taxon>Eukaryota</taxon>
        <taxon>Fungi</taxon>
        <taxon>Dikarya</taxon>
        <taxon>Basidiomycota</taxon>
        <taxon>Agaricomycotina</taxon>
        <taxon>Agaricomycetes</taxon>
        <taxon>Polyporales</taxon>
        <taxon>Adustoporiaceae</taxon>
        <taxon>Rhodonia</taxon>
    </lineage>
</organism>
<reference evidence="1 2" key="1">
    <citation type="submission" date="2017-04" db="EMBL/GenBank/DDBJ databases">
        <title>Genome Sequence of the Model Brown-Rot Fungus Postia placenta SB12.</title>
        <authorList>
            <consortium name="DOE Joint Genome Institute"/>
            <person name="Gaskell J."/>
            <person name="Kersten P."/>
            <person name="Larrondo L.F."/>
            <person name="Canessa P."/>
            <person name="Martinez D."/>
            <person name="Hibbett D."/>
            <person name="Schmoll M."/>
            <person name="Kubicek C.P."/>
            <person name="Martinez A.T."/>
            <person name="Yadav J."/>
            <person name="Master E."/>
            <person name="Magnuson J.K."/>
            <person name="James T."/>
            <person name="Yaver D."/>
            <person name="Berka R."/>
            <person name="Labutti K."/>
            <person name="Lipzen A."/>
            <person name="Aerts A."/>
            <person name="Barry K."/>
            <person name="Henrissat B."/>
            <person name="Blanchette R."/>
            <person name="Grigoriev I."/>
            <person name="Cullen D."/>
        </authorList>
    </citation>
    <scope>NUCLEOTIDE SEQUENCE [LARGE SCALE GENOMIC DNA]</scope>
    <source>
        <strain evidence="1 2">MAD-698-R-SB12</strain>
    </source>
</reference>
<dbReference type="RefSeq" id="XP_024337206.1">
    <property type="nucleotide sequence ID" value="XM_024481056.1"/>
</dbReference>
<gene>
    <name evidence="1" type="ORF">POSPLADRAFT_1058573</name>
</gene>
<dbReference type="Proteomes" id="UP000194127">
    <property type="component" value="Unassembled WGS sequence"/>
</dbReference>
<name>A0A1X6MW02_9APHY</name>
<dbReference type="GeneID" id="36326006"/>
<evidence type="ECO:0000313" key="1">
    <source>
        <dbReference type="EMBL" id="OSX60412.1"/>
    </source>
</evidence>
<dbReference type="EMBL" id="KZ110600">
    <property type="protein sequence ID" value="OSX60412.1"/>
    <property type="molecule type" value="Genomic_DNA"/>
</dbReference>
<keyword evidence="2" id="KW-1185">Reference proteome</keyword>
<accession>A0A1X6MW02</accession>
<dbReference type="AlphaFoldDB" id="A0A1X6MW02"/>